<proteinExistence type="predicted"/>
<protein>
    <submittedName>
        <fullName evidence="2">Uncharacterized protein</fullName>
    </submittedName>
</protein>
<dbReference type="KEGG" id="poc:NCTC13071_00951"/>
<feature type="transmembrane region" description="Helical" evidence="1">
    <location>
        <begin position="6"/>
        <end position="24"/>
    </location>
</feature>
<name>A0A3S4TAH6_9BACT</name>
<evidence type="ECO:0000313" key="3">
    <source>
        <dbReference type="Proteomes" id="UP000274578"/>
    </source>
</evidence>
<reference evidence="2 3" key="1">
    <citation type="submission" date="2018-12" db="EMBL/GenBank/DDBJ databases">
        <authorList>
            <consortium name="Pathogen Informatics"/>
        </authorList>
    </citation>
    <scope>NUCLEOTIDE SEQUENCE [LARGE SCALE GENOMIC DNA]</scope>
    <source>
        <strain evidence="2 3">NCTC13071</strain>
    </source>
</reference>
<dbReference type="Proteomes" id="UP000274578">
    <property type="component" value="Chromosome 1"/>
</dbReference>
<accession>A0A3S4TAH6</accession>
<sequence>MEVFSLLLLGGFTMQSPLITVYFFKGKKDILQDS</sequence>
<evidence type="ECO:0000256" key="1">
    <source>
        <dbReference type="SAM" id="Phobius"/>
    </source>
</evidence>
<evidence type="ECO:0000313" key="2">
    <source>
        <dbReference type="EMBL" id="VEH14965.1"/>
    </source>
</evidence>
<keyword evidence="1" id="KW-1133">Transmembrane helix</keyword>
<dbReference type="EMBL" id="LR134384">
    <property type="protein sequence ID" value="VEH14965.1"/>
    <property type="molecule type" value="Genomic_DNA"/>
</dbReference>
<organism evidence="2 3">
    <name type="scientific">Segatella oris</name>
    <dbReference type="NCBI Taxonomy" id="28135"/>
    <lineage>
        <taxon>Bacteria</taxon>
        <taxon>Pseudomonadati</taxon>
        <taxon>Bacteroidota</taxon>
        <taxon>Bacteroidia</taxon>
        <taxon>Bacteroidales</taxon>
        <taxon>Prevotellaceae</taxon>
        <taxon>Segatella</taxon>
    </lineage>
</organism>
<keyword evidence="1" id="KW-0812">Transmembrane</keyword>
<keyword evidence="1" id="KW-0472">Membrane</keyword>
<dbReference type="AlphaFoldDB" id="A0A3S4TAH6"/>
<gene>
    <name evidence="2" type="ORF">NCTC13071_00951</name>
</gene>